<dbReference type="EMBL" id="QQBC01000015">
    <property type="protein sequence ID" value="RDI60450.1"/>
    <property type="molecule type" value="Genomic_DNA"/>
</dbReference>
<comment type="caution">
    <text evidence="1">The sequence shown here is derived from an EMBL/GenBank/DDBJ whole genome shotgun (WGS) entry which is preliminary data.</text>
</comment>
<keyword evidence="2" id="KW-1185">Reference proteome</keyword>
<name>A0A370HQ48_9NOCA</name>
<protein>
    <submittedName>
        <fullName evidence="1">Uncharacterized protein</fullName>
    </submittedName>
</protein>
<dbReference type="RefSeq" id="WP_068001160.1">
    <property type="nucleotide sequence ID" value="NZ_QQBC01000015.1"/>
</dbReference>
<gene>
    <name evidence="1" type="ORF">DFR76_11580</name>
</gene>
<evidence type="ECO:0000313" key="1">
    <source>
        <dbReference type="EMBL" id="RDI60450.1"/>
    </source>
</evidence>
<accession>A0A370HQ48</accession>
<reference evidence="1 2" key="1">
    <citation type="submission" date="2018-07" db="EMBL/GenBank/DDBJ databases">
        <title>Genomic Encyclopedia of Type Strains, Phase IV (KMG-IV): sequencing the most valuable type-strain genomes for metagenomic binning, comparative biology and taxonomic classification.</title>
        <authorList>
            <person name="Goeker M."/>
        </authorList>
    </citation>
    <scope>NUCLEOTIDE SEQUENCE [LARGE SCALE GENOMIC DNA]</scope>
    <source>
        <strain evidence="1 2">DSM 44290</strain>
    </source>
</reference>
<evidence type="ECO:0000313" key="2">
    <source>
        <dbReference type="Proteomes" id="UP000254869"/>
    </source>
</evidence>
<dbReference type="Proteomes" id="UP000254869">
    <property type="component" value="Unassembled WGS sequence"/>
</dbReference>
<organism evidence="1 2">
    <name type="scientific">Nocardia pseudobrasiliensis</name>
    <dbReference type="NCBI Taxonomy" id="45979"/>
    <lineage>
        <taxon>Bacteria</taxon>
        <taxon>Bacillati</taxon>
        <taxon>Actinomycetota</taxon>
        <taxon>Actinomycetes</taxon>
        <taxon>Mycobacteriales</taxon>
        <taxon>Nocardiaceae</taxon>
        <taxon>Nocardia</taxon>
    </lineage>
</organism>
<sequence length="93" mass="10503">MSNQRIYRDHRSITRAQLATELRRIAEQLETGHDLGYGGLGAPGHIAVPERVDRELDISYSANRGWFTVGVEFSWAADAFADRTRRRSLEVAS</sequence>
<dbReference type="AlphaFoldDB" id="A0A370HQ48"/>
<proteinExistence type="predicted"/>